<evidence type="ECO:0000256" key="3">
    <source>
        <dbReference type="ARBA" id="ARBA00013252"/>
    </source>
</evidence>
<evidence type="ECO:0000256" key="1">
    <source>
        <dbReference type="ARBA" id="ARBA00001554"/>
    </source>
</evidence>
<evidence type="ECO:0000256" key="2">
    <source>
        <dbReference type="ARBA" id="ARBA00006472"/>
    </source>
</evidence>
<dbReference type="PANTHER" id="PTHR12599">
    <property type="entry name" value="PTERIN-4-ALPHA-CARBINOLAMINE DEHYDRATASE"/>
    <property type="match status" value="1"/>
</dbReference>
<dbReference type="PANTHER" id="PTHR12599:SF0">
    <property type="entry name" value="PTERIN-4-ALPHA-CARBINOLAMINE DEHYDRATASE"/>
    <property type="match status" value="1"/>
</dbReference>
<dbReference type="SUPFAM" id="SSF55248">
    <property type="entry name" value="PCD-like"/>
    <property type="match status" value="1"/>
</dbReference>
<dbReference type="Gene3D" id="3.30.1360.20">
    <property type="entry name" value="Transcriptional coactivator/pterin dehydratase"/>
    <property type="match status" value="1"/>
</dbReference>
<dbReference type="Proteomes" id="UP001204524">
    <property type="component" value="Unassembled WGS sequence"/>
</dbReference>
<accession>A0ABT1KXK0</accession>
<evidence type="ECO:0000256" key="5">
    <source>
        <dbReference type="ARBA" id="ARBA00023239"/>
    </source>
</evidence>
<dbReference type="Pfam" id="PF01329">
    <property type="entry name" value="Pterin_4a"/>
    <property type="match status" value="1"/>
</dbReference>
<dbReference type="InterPro" id="IPR041581">
    <property type="entry name" value="Glyoxalase_6"/>
</dbReference>
<dbReference type="InterPro" id="IPR036428">
    <property type="entry name" value="PCD_sf"/>
</dbReference>
<dbReference type="SUPFAM" id="SSF54593">
    <property type="entry name" value="Glyoxalase/Bleomycin resistance protein/Dihydroxybiphenyl dioxygenase"/>
    <property type="match status" value="1"/>
</dbReference>
<comment type="caution">
    <text evidence="7">The sequence shown here is derived from an EMBL/GenBank/DDBJ whole genome shotgun (WGS) entry which is preliminary data.</text>
</comment>
<dbReference type="InterPro" id="IPR029068">
    <property type="entry name" value="Glyas_Bleomycin-R_OHBP_Dase"/>
</dbReference>
<evidence type="ECO:0000259" key="6">
    <source>
        <dbReference type="Pfam" id="PF18029"/>
    </source>
</evidence>
<organism evidence="7 8">
    <name type="scientific">Nocardioides pinisoli</name>
    <dbReference type="NCBI Taxonomy" id="2950279"/>
    <lineage>
        <taxon>Bacteria</taxon>
        <taxon>Bacillati</taxon>
        <taxon>Actinomycetota</taxon>
        <taxon>Actinomycetes</taxon>
        <taxon>Propionibacteriales</taxon>
        <taxon>Nocardioidaceae</taxon>
        <taxon>Nocardioides</taxon>
    </lineage>
</organism>
<gene>
    <name evidence="7" type="ORF">NCI01_11845</name>
</gene>
<dbReference type="GO" id="GO:0008124">
    <property type="term" value="F:4-alpha-hydroxytetrahydrobiopterin dehydratase activity"/>
    <property type="evidence" value="ECO:0007669"/>
    <property type="project" value="UniProtKB-EC"/>
</dbReference>
<dbReference type="EMBL" id="JANARS010000005">
    <property type="protein sequence ID" value="MCP3422490.1"/>
    <property type="molecule type" value="Genomic_DNA"/>
</dbReference>
<dbReference type="NCBIfam" id="NF002017">
    <property type="entry name" value="PRK00823.1-2"/>
    <property type="match status" value="1"/>
</dbReference>
<dbReference type="RefSeq" id="WP_254181696.1">
    <property type="nucleotide sequence ID" value="NZ_JANARS010000005.1"/>
</dbReference>
<keyword evidence="8" id="KW-1185">Reference proteome</keyword>
<feature type="domain" description="Glyoxalase-like" evidence="6">
    <location>
        <begin position="116"/>
        <end position="222"/>
    </location>
</feature>
<dbReference type="InterPro" id="IPR001533">
    <property type="entry name" value="Pterin_deHydtase"/>
</dbReference>
<evidence type="ECO:0000313" key="7">
    <source>
        <dbReference type="EMBL" id="MCP3422490.1"/>
    </source>
</evidence>
<dbReference type="EC" id="4.2.1.96" evidence="3"/>
<sequence>MSDATTDPKARLSHDQILEAGLDDWRKVLDRLKARFRTGDFATGVALVDRIGAAADEADHHPDVSLTYPEVIVTLSSHDVGGITSRDVELARRISGFAAELGAAADTSGLTDLEPALDTAAGERLGGFYAALLGAEAGPGGIVDASGQVPGVWFQSPDEGGGAALPPQDPEQRWHLDVWVPHDEGERRLEAVLAAGGRLVSDAEAPSYWVVEDADGNRSCICTPLDRG</sequence>
<reference evidence="7 8" key="1">
    <citation type="submission" date="2022-06" db="EMBL/GenBank/DDBJ databases">
        <authorList>
            <person name="So Y."/>
        </authorList>
    </citation>
    <scope>NUCLEOTIDE SEQUENCE [LARGE SCALE GENOMIC DNA]</scope>
    <source>
        <strain evidence="7 8">STR3</strain>
    </source>
</reference>
<keyword evidence="5 7" id="KW-0456">Lyase</keyword>
<name>A0ABT1KXK0_9ACTN</name>
<proteinExistence type="inferred from homology"/>
<protein>
    <recommendedName>
        <fullName evidence="4">Putative pterin-4-alpha-carbinolamine dehydratase</fullName>
        <ecNumber evidence="3">4.2.1.96</ecNumber>
    </recommendedName>
</protein>
<evidence type="ECO:0000313" key="8">
    <source>
        <dbReference type="Proteomes" id="UP001204524"/>
    </source>
</evidence>
<comment type="similarity">
    <text evidence="2">Belongs to the pterin-4-alpha-carbinolamine dehydratase family.</text>
</comment>
<comment type="catalytic activity">
    <reaction evidence="1">
        <text>(4aS,6R)-4a-hydroxy-L-erythro-5,6,7,8-tetrahydrobiopterin = (6R)-L-erythro-6,7-dihydrobiopterin + H2O</text>
        <dbReference type="Rhea" id="RHEA:11920"/>
        <dbReference type="ChEBI" id="CHEBI:15377"/>
        <dbReference type="ChEBI" id="CHEBI:15642"/>
        <dbReference type="ChEBI" id="CHEBI:43120"/>
        <dbReference type="EC" id="4.2.1.96"/>
    </reaction>
</comment>
<evidence type="ECO:0000256" key="4">
    <source>
        <dbReference type="ARBA" id="ARBA00021735"/>
    </source>
</evidence>
<dbReference type="Pfam" id="PF18029">
    <property type="entry name" value="Glyoxalase_6"/>
    <property type="match status" value="1"/>
</dbReference>
<dbReference type="Gene3D" id="3.10.180.10">
    <property type="entry name" value="2,3-Dihydroxybiphenyl 1,2-Dioxygenase, domain 1"/>
    <property type="match status" value="1"/>
</dbReference>
<dbReference type="CDD" id="cd00488">
    <property type="entry name" value="PCD_DCoH"/>
    <property type="match status" value="1"/>
</dbReference>